<comment type="caution">
    <text evidence="2">The sequence shown here is derived from an EMBL/GenBank/DDBJ whole genome shotgun (WGS) entry which is preliminary data.</text>
</comment>
<sequence length="196" mass="21905">MSTNPPTKKQLEDLSSGLFLMAVFTTIWIIIAEANLMGRDQWATSGVFGVIILYFFISYNKLTKAAKSIPTEQIVEDTAAKKRDKKFYYILAAEGIAIFVMKNVLLNTGHDNLFMPFFALIVGLHFFPLARLYNRSFYNILGIWMCLMAILGFILIYKANVPAYMPASIIGIGCALATTTNGIRISRLGDILLEDV</sequence>
<dbReference type="RefSeq" id="WP_194104285.1">
    <property type="nucleotide sequence ID" value="NZ_JADFFM010000001.1"/>
</dbReference>
<organism evidence="2 3">
    <name type="scientific">Mucilaginibacter boryungensis</name>
    <dbReference type="NCBI Taxonomy" id="768480"/>
    <lineage>
        <taxon>Bacteria</taxon>
        <taxon>Pseudomonadati</taxon>
        <taxon>Bacteroidota</taxon>
        <taxon>Sphingobacteriia</taxon>
        <taxon>Sphingobacteriales</taxon>
        <taxon>Sphingobacteriaceae</taxon>
        <taxon>Mucilaginibacter</taxon>
    </lineage>
</organism>
<dbReference type="Pfam" id="PF22765">
    <property type="entry name" value="DUF7010"/>
    <property type="match status" value="1"/>
</dbReference>
<evidence type="ECO:0008006" key="4">
    <source>
        <dbReference type="Google" id="ProtNLM"/>
    </source>
</evidence>
<evidence type="ECO:0000313" key="2">
    <source>
        <dbReference type="EMBL" id="MBE9664862.1"/>
    </source>
</evidence>
<dbReference type="EMBL" id="JADFFM010000001">
    <property type="protein sequence ID" value="MBE9664862.1"/>
    <property type="molecule type" value="Genomic_DNA"/>
</dbReference>
<feature type="transmembrane region" description="Helical" evidence="1">
    <location>
        <begin position="87"/>
        <end position="106"/>
    </location>
</feature>
<protein>
    <recommendedName>
        <fullName evidence="4">SPW repeat-containing protein</fullName>
    </recommendedName>
</protein>
<keyword evidence="1" id="KW-0472">Membrane</keyword>
<keyword evidence="3" id="KW-1185">Reference proteome</keyword>
<proteinExistence type="predicted"/>
<feature type="transmembrane region" description="Helical" evidence="1">
    <location>
        <begin position="137"/>
        <end position="157"/>
    </location>
</feature>
<dbReference type="Proteomes" id="UP000632774">
    <property type="component" value="Unassembled WGS sequence"/>
</dbReference>
<evidence type="ECO:0000256" key="1">
    <source>
        <dbReference type="SAM" id="Phobius"/>
    </source>
</evidence>
<keyword evidence="1" id="KW-0812">Transmembrane</keyword>
<reference evidence="2 3" key="1">
    <citation type="submission" date="2020-10" db="EMBL/GenBank/DDBJ databases">
        <title>Mucilaginibacter mali sp. nov., isolated from rhizosphere soil of apple orchard.</title>
        <authorList>
            <person name="Lee J.-S."/>
            <person name="Kim H.S."/>
            <person name="Kim J.-S."/>
        </authorList>
    </citation>
    <scope>NUCLEOTIDE SEQUENCE [LARGE SCALE GENOMIC DNA]</scope>
    <source>
        <strain evidence="2 3">KCTC 23157</strain>
    </source>
</reference>
<accession>A0ABR9XBX2</accession>
<feature type="transmembrane region" description="Helical" evidence="1">
    <location>
        <begin position="42"/>
        <end position="59"/>
    </location>
</feature>
<feature type="transmembrane region" description="Helical" evidence="1">
    <location>
        <begin position="18"/>
        <end position="36"/>
    </location>
</feature>
<feature type="transmembrane region" description="Helical" evidence="1">
    <location>
        <begin position="112"/>
        <end position="130"/>
    </location>
</feature>
<evidence type="ECO:0000313" key="3">
    <source>
        <dbReference type="Proteomes" id="UP000632774"/>
    </source>
</evidence>
<name>A0ABR9XBX2_9SPHI</name>
<gene>
    <name evidence="2" type="ORF">IRJ18_00720</name>
</gene>
<dbReference type="InterPro" id="IPR053824">
    <property type="entry name" value="DUF7010"/>
</dbReference>
<feature type="transmembrane region" description="Helical" evidence="1">
    <location>
        <begin position="163"/>
        <end position="183"/>
    </location>
</feature>
<keyword evidence="1" id="KW-1133">Transmembrane helix</keyword>